<accession>A0A1H7N0Z6</accession>
<evidence type="ECO:0000313" key="3">
    <source>
        <dbReference type="Proteomes" id="UP000198916"/>
    </source>
</evidence>
<protein>
    <submittedName>
        <fullName evidence="2">Gliding motility-associated C-terminal domain-containing protein</fullName>
    </submittedName>
</protein>
<dbReference type="CDD" id="cd00063">
    <property type="entry name" value="FN3"/>
    <property type="match status" value="1"/>
</dbReference>
<dbReference type="SUPFAM" id="SSF49373">
    <property type="entry name" value="Invasin/intimin cell-adhesion fragments"/>
    <property type="match status" value="1"/>
</dbReference>
<dbReference type="PROSITE" id="PS50853">
    <property type="entry name" value="FN3"/>
    <property type="match status" value="1"/>
</dbReference>
<dbReference type="InterPro" id="IPR003961">
    <property type="entry name" value="FN3_dom"/>
</dbReference>
<dbReference type="Gene3D" id="3.30.160.710">
    <property type="match status" value="1"/>
</dbReference>
<dbReference type="Pfam" id="PF18676">
    <property type="entry name" value="MBG_2"/>
    <property type="match status" value="1"/>
</dbReference>
<dbReference type="Gene3D" id="2.160.20.110">
    <property type="match status" value="1"/>
</dbReference>
<dbReference type="AlphaFoldDB" id="A0A1H7N0Z6"/>
<dbReference type="InterPro" id="IPR036116">
    <property type="entry name" value="FN3_sf"/>
</dbReference>
<dbReference type="Pfam" id="PF00041">
    <property type="entry name" value="fn3"/>
    <property type="match status" value="1"/>
</dbReference>
<organism evidence="2 3">
    <name type="scientific">Parapedobacter koreensis</name>
    <dbReference type="NCBI Taxonomy" id="332977"/>
    <lineage>
        <taxon>Bacteria</taxon>
        <taxon>Pseudomonadati</taxon>
        <taxon>Bacteroidota</taxon>
        <taxon>Sphingobacteriia</taxon>
        <taxon>Sphingobacteriales</taxon>
        <taxon>Sphingobacteriaceae</taxon>
        <taxon>Parapedobacter</taxon>
    </lineage>
</organism>
<evidence type="ECO:0000313" key="2">
    <source>
        <dbReference type="EMBL" id="SEL17163.1"/>
    </source>
</evidence>
<dbReference type="Pfam" id="PF13585">
    <property type="entry name" value="CHU_C"/>
    <property type="match status" value="1"/>
</dbReference>
<dbReference type="InterPro" id="IPR041286">
    <property type="entry name" value="MBG_2"/>
</dbReference>
<dbReference type="Gene3D" id="2.60.40.1080">
    <property type="match status" value="2"/>
</dbReference>
<feature type="domain" description="Fibronectin type-III" evidence="1">
    <location>
        <begin position="590"/>
        <end position="684"/>
    </location>
</feature>
<gene>
    <name evidence="2" type="ORF">SAMN05421740_103714</name>
</gene>
<dbReference type="EMBL" id="FNZR01000003">
    <property type="protein sequence ID" value="SEL17163.1"/>
    <property type="molecule type" value="Genomic_DNA"/>
</dbReference>
<dbReference type="Gene3D" id="2.60.40.2060">
    <property type="match status" value="1"/>
</dbReference>
<dbReference type="SUPFAM" id="SSF49265">
    <property type="entry name" value="Fibronectin type III"/>
    <property type="match status" value="1"/>
</dbReference>
<proteinExistence type="predicted"/>
<sequence>MSSYNTGEVSGTMFVGGLVGEHLTTFITASFWNTETSKQGNGVGRGLQTGASGLNDDEFKQKASFGGFDFDKTWTIDEGTSYPYLQYQLFAGGDGTEGDPYRIEHVDQLQAMKKSPSSHFILMADIDASATAEWNDGAGFEPVGTDSNPFTGSLSGNGKKIRGLVVNRPDQNYAGLFGWISPSGQLTGVALEDADITGAFYVGGLVGVNYSQEITTSYVTGEVSGSGDCVGGLVGFSGSGKITASYATANVLGSNQTGGLVGLTYGKITASYATGEVSGSNQTGGLVGSNSGEITSGYWNLDASGQERGVGDGPSDGTTGLNDADFRQAASFDGFDFVDTWMITSSLSYPYLKNNPQSPSPGYAPMLTPPADGTYKIGDELRFTLDFHAPVAVTGEPVLPIMVGETERTAVYAGLSGNRQVAAFTYTVPEGDDDSDGVSIAASIDLNGGSIAYVDVPDGVVLTHGTARVLAGVLVDGVRPVVMDVNIGVSGATGTDGAYKIGDVVTVTWDNTAAGDGNVDIESVTVDFSEFGGKAVVEATNGGDAWTATYTIEAGNIDASDLNVSVTATDDAGNETMTADDTGAQVDNIAPSAPTGLEATPGDTQNRLDWEVNSEMDIASYRVYGGTEADPTTLLADAVADNTYTHTGLTNGTMYYYRISAVDAAGNESAPGSDVSEIPKAQQTIAFEGLGGKVYGDNPFVLSAEATSELPVQFVSNNGEIASIGDDGVTVTIHRAGTVKITASQAGGTAFEPAVDVKWELVIDPAMLTVTAEAKTKAYGEEDPELTYTYSGLANGDTESVITGTLSREPGENAGTYAITLGTLSAGSNYTIDHTGANLTITPAQQQAVTLLGQAVIYDGSRHSLSVQGLATDASVTYSNNNHTDAGTYEVSATVIRPNYEPLTLTAALTIERAAASIAGAEPQEYAYDGTEKVLDATLNHGEASLSYSPKRGYTDTGTYTITASAPQTRNYRSVSKVFTLRIVSSPRTLEFPPLREKTYGDDDFDGGAIASTREQVIYTSNNSAVAVIVEGRIRIVGAGEVTITATVPENGNYAEQPNVSRTLVVHKAPQTITLSVPSEVSRDAGTIPITATTSSGLPVTLAVDNPEVASLEGTRLLIHRLGTARITATQAGDGNHEPAEPVTVTVRVIDPASDFPIRVSKAVSPNGDGINEYLIIEAVKDYPENRVCIFNRNGTVVYEALGYNNGSVAFRGVGTGQQRVPEGTYFYTAEVRVNGRWEYRTGWFVLRY</sequence>
<dbReference type="InterPro" id="IPR013783">
    <property type="entry name" value="Ig-like_fold"/>
</dbReference>
<dbReference type="InterPro" id="IPR008964">
    <property type="entry name" value="Invasin/intimin_cell_adhesion"/>
</dbReference>
<dbReference type="STRING" id="332977.SAMN05421740_103714"/>
<evidence type="ECO:0000259" key="1">
    <source>
        <dbReference type="PROSITE" id="PS50853"/>
    </source>
</evidence>
<name>A0A1H7N0Z6_9SPHI</name>
<reference evidence="3" key="1">
    <citation type="submission" date="2016-10" db="EMBL/GenBank/DDBJ databases">
        <authorList>
            <person name="Varghese N."/>
            <person name="Submissions S."/>
        </authorList>
    </citation>
    <scope>NUCLEOTIDE SEQUENCE [LARGE SCALE GENOMIC DNA]</scope>
    <source>
        <strain evidence="3">Jip14</strain>
    </source>
</reference>
<dbReference type="Gene3D" id="2.60.40.10">
    <property type="entry name" value="Immunoglobulins"/>
    <property type="match status" value="1"/>
</dbReference>
<dbReference type="SMART" id="SM00060">
    <property type="entry name" value="FN3"/>
    <property type="match status" value="1"/>
</dbReference>
<dbReference type="Proteomes" id="UP000198916">
    <property type="component" value="Unassembled WGS sequence"/>
</dbReference>
<keyword evidence="3" id="KW-1185">Reference proteome</keyword>